<dbReference type="InterPro" id="IPR029063">
    <property type="entry name" value="SAM-dependent_MTases_sf"/>
</dbReference>
<protein>
    <recommendedName>
        <fullName evidence="10">RNA methyltransferase</fullName>
        <ecNumber evidence="10">2.1.1.-</ecNumber>
    </recommendedName>
</protein>
<dbReference type="InterPro" id="IPR010675">
    <property type="entry name" value="Bin3_C"/>
</dbReference>
<evidence type="ECO:0000313" key="13">
    <source>
        <dbReference type="Proteomes" id="UP000694553"/>
    </source>
</evidence>
<comment type="catalytic activity">
    <reaction evidence="8">
        <text>a 5'-end 5'-phospho-ribonucleoside-RNA + S-adenosyl-L-methionine = a 5'-end (5'-methylphospho)-ribonucleoside-RNA + S-adenosyl-L-homocysteine</text>
        <dbReference type="Rhea" id="RHEA:58656"/>
        <dbReference type="Rhea" id="RHEA-COMP:15179"/>
        <dbReference type="Rhea" id="RHEA-COMP:15181"/>
        <dbReference type="ChEBI" id="CHEBI:57856"/>
        <dbReference type="ChEBI" id="CHEBI:59789"/>
        <dbReference type="ChEBI" id="CHEBI:138282"/>
        <dbReference type="ChEBI" id="CHEBI:142776"/>
    </reaction>
</comment>
<dbReference type="AlphaFoldDB" id="A0A8U7P003"/>
<dbReference type="Gene3D" id="3.40.50.150">
    <property type="entry name" value="Vaccinia Virus protein VP39"/>
    <property type="match status" value="1"/>
</dbReference>
<dbReference type="GO" id="GO:0008173">
    <property type="term" value="F:RNA methyltransferase activity"/>
    <property type="evidence" value="ECO:0007669"/>
    <property type="project" value="UniProtKB-UniRule"/>
</dbReference>
<evidence type="ECO:0000256" key="8">
    <source>
        <dbReference type="ARBA" id="ARBA00044707"/>
    </source>
</evidence>
<reference evidence="12" key="3">
    <citation type="submission" date="2025-09" db="UniProtKB">
        <authorList>
            <consortium name="Ensembl"/>
        </authorList>
    </citation>
    <scope>IDENTIFICATION</scope>
</reference>
<comment type="catalytic activity">
    <reaction evidence="7">
        <text>a 5'-end 5'-phospho-ribonucleoside-RNA + 2 S-adenosyl-L-methionine = a 5'-end (5'-bismethylphospho)-ribonucleoside-RNA + 2 S-adenosyl-L-homocysteine</text>
        <dbReference type="Rhea" id="RHEA:58640"/>
        <dbReference type="Rhea" id="RHEA-COMP:15179"/>
        <dbReference type="Rhea" id="RHEA-COMP:15182"/>
        <dbReference type="ChEBI" id="CHEBI:57856"/>
        <dbReference type="ChEBI" id="CHEBI:59789"/>
        <dbReference type="ChEBI" id="CHEBI:138282"/>
        <dbReference type="ChEBI" id="CHEBI:142777"/>
    </reaction>
</comment>
<evidence type="ECO:0000256" key="10">
    <source>
        <dbReference type="RuleBase" id="RU367087"/>
    </source>
</evidence>
<reference evidence="12" key="2">
    <citation type="submission" date="2025-08" db="UniProtKB">
        <authorList>
            <consortium name="Ensembl"/>
        </authorList>
    </citation>
    <scope>IDENTIFICATION</scope>
</reference>
<name>A0A8U7P003_CORMO</name>
<keyword evidence="5 10" id="KW-0808">Transferase</keyword>
<evidence type="ECO:0000256" key="7">
    <source>
        <dbReference type="ARBA" id="ARBA00044650"/>
    </source>
</evidence>
<evidence type="ECO:0000256" key="5">
    <source>
        <dbReference type="ARBA" id="ARBA00022679"/>
    </source>
</evidence>
<organism evidence="12 13">
    <name type="scientific">Corvus moneduloides</name>
    <name type="common">New Caledonian crow</name>
    <dbReference type="NCBI Taxonomy" id="1196302"/>
    <lineage>
        <taxon>Eukaryota</taxon>
        <taxon>Metazoa</taxon>
        <taxon>Chordata</taxon>
        <taxon>Craniata</taxon>
        <taxon>Vertebrata</taxon>
        <taxon>Euteleostomi</taxon>
        <taxon>Archelosauria</taxon>
        <taxon>Archosauria</taxon>
        <taxon>Dinosauria</taxon>
        <taxon>Saurischia</taxon>
        <taxon>Theropoda</taxon>
        <taxon>Coelurosauria</taxon>
        <taxon>Aves</taxon>
        <taxon>Neognathae</taxon>
        <taxon>Neoaves</taxon>
        <taxon>Telluraves</taxon>
        <taxon>Australaves</taxon>
        <taxon>Passeriformes</taxon>
        <taxon>Corvoidea</taxon>
        <taxon>Corvidae</taxon>
        <taxon>Corvus</taxon>
    </lineage>
</organism>
<dbReference type="GO" id="GO:0032259">
    <property type="term" value="P:methylation"/>
    <property type="evidence" value="ECO:0007669"/>
    <property type="project" value="UniProtKB-KW"/>
</dbReference>
<keyword evidence="3" id="KW-0963">Cytoplasm</keyword>
<comment type="subcellular location">
    <subcellularLocation>
        <location evidence="1">Cytoplasm</location>
    </subcellularLocation>
</comment>
<dbReference type="Pfam" id="PF06859">
    <property type="entry name" value="Bin3"/>
    <property type="match status" value="1"/>
</dbReference>
<evidence type="ECO:0000313" key="12">
    <source>
        <dbReference type="Ensembl" id="ENSCMUP00000029513.1"/>
    </source>
</evidence>
<evidence type="ECO:0000256" key="3">
    <source>
        <dbReference type="ARBA" id="ARBA00022490"/>
    </source>
</evidence>
<keyword evidence="4 10" id="KW-0489">Methyltransferase</keyword>
<accession>A0A8U7P003</accession>
<evidence type="ECO:0000256" key="2">
    <source>
        <dbReference type="ARBA" id="ARBA00008361"/>
    </source>
</evidence>
<dbReference type="GO" id="GO:0005737">
    <property type="term" value="C:cytoplasm"/>
    <property type="evidence" value="ECO:0007669"/>
    <property type="project" value="UniProtKB-SubCell"/>
</dbReference>
<dbReference type="SUPFAM" id="SSF53335">
    <property type="entry name" value="S-adenosyl-L-methionine-dependent methyltransferases"/>
    <property type="match status" value="1"/>
</dbReference>
<dbReference type="PROSITE" id="PS51515">
    <property type="entry name" value="BIN3_SAM"/>
    <property type="match status" value="1"/>
</dbReference>
<evidence type="ECO:0000256" key="4">
    <source>
        <dbReference type="ARBA" id="ARBA00022603"/>
    </source>
</evidence>
<evidence type="ECO:0000256" key="1">
    <source>
        <dbReference type="ARBA" id="ARBA00004496"/>
    </source>
</evidence>
<evidence type="ECO:0000256" key="11">
    <source>
        <dbReference type="SAM" id="MobiDB-lite"/>
    </source>
</evidence>
<dbReference type="InterPro" id="IPR039772">
    <property type="entry name" value="Bin3-like"/>
</dbReference>
<dbReference type="InterPro" id="IPR024160">
    <property type="entry name" value="BIN3_SAM-bd_dom"/>
</dbReference>
<keyword evidence="13" id="KW-1185">Reference proteome</keyword>
<feature type="region of interest" description="Disordered" evidence="11">
    <location>
        <begin position="102"/>
        <end position="123"/>
    </location>
</feature>
<comment type="function">
    <text evidence="9">O-methyltransferase that specifically monomethylates 5'-monophosphate of cytoplasmic histidyl tRNA (tRNA(His)), acting as a capping enzyme by protecting tRNA(His) from cleavage by DICER1. Also able, with less efficiently, to methylate the 5' monophosphate of a subset of pre-miRNAs, acting as a negative regulator of miRNA processing. The 5' monophosphate of pre-miRNAs is recognized by DICER1 and is required for pre-miRNAs processing: methylation at this position reduces the processing of pre-miRNAs by DICER1. Was also reported to mediate dimethylation of pre-miR-145; however dimethylation cannot be reproduced by another group which observes a monomethylation of pre-miR-145.</text>
</comment>
<sequence>MSMLFKYPTPPRPETPLGRGVAMATRGEAFKEHTRVLGAVPLQPGRAQTGVFYTKSLKSLLFAPKGLWLRCWRCPLSPSLPPSSDYFCLGTFVLSCGSRPARGSSGKMAAPMSRGSRGPEPGAAPYGNFPNYSRFHPPEGRVSLLPQGLLRSLFPAATRPLLGLDVGCNSGELSVALYQHLVGLQQSDSSGKELNLLCCDIDPELIWRAQQSSPFPASISFASLDIMDSGAREAFLSSYLERFGRSSFDIGFCMSVTMWIHLNHGDRGLLEFLALLASLCTFLLVEPQPWKCYRAAARRLRRLGRADFEHFRSLRINGDMAESVTRILTQECAMELVCSFGSTSWDRSLLLFRSTSAHAEGSDRAGASHIPGLLGKEAELGIPESPLGPELDFP</sequence>
<dbReference type="PANTHER" id="PTHR12315">
    <property type="entry name" value="BICOID-INTERACTING PROTEIN RELATED"/>
    <property type="match status" value="1"/>
</dbReference>
<proteinExistence type="inferred from homology"/>
<keyword evidence="6 10" id="KW-0949">S-adenosyl-L-methionine</keyword>
<evidence type="ECO:0000256" key="6">
    <source>
        <dbReference type="ARBA" id="ARBA00022691"/>
    </source>
</evidence>
<dbReference type="FunFam" id="3.40.50.150:FF:000138">
    <property type="entry name" value="BCDIN3 domain containing RNA methyltransferase"/>
    <property type="match status" value="1"/>
</dbReference>
<dbReference type="GO" id="GO:0008171">
    <property type="term" value="F:O-methyltransferase activity"/>
    <property type="evidence" value="ECO:0007669"/>
    <property type="project" value="UniProtKB-UniRule"/>
</dbReference>
<dbReference type="GO" id="GO:2000632">
    <property type="term" value="P:negative regulation of pre-miRNA processing"/>
    <property type="evidence" value="ECO:0007669"/>
    <property type="project" value="TreeGrafter"/>
</dbReference>
<gene>
    <name evidence="12" type="primary">BCDIN3D</name>
</gene>
<dbReference type="PANTHER" id="PTHR12315:SF1">
    <property type="entry name" value="RNA 5'-MONOPHOSPHATE METHYLTRANSFERASE"/>
    <property type="match status" value="1"/>
</dbReference>
<comment type="similarity">
    <text evidence="2 10">Belongs to the methyltransferase superfamily.</text>
</comment>
<dbReference type="Ensembl" id="ENSCMUT00000034170.1">
    <property type="protein sequence ID" value="ENSCMUP00000029513.1"/>
    <property type="gene ID" value="ENSCMUG00000017542.1"/>
</dbReference>
<dbReference type="Proteomes" id="UP000694553">
    <property type="component" value="Unassembled WGS sequence"/>
</dbReference>
<evidence type="ECO:0000256" key="9">
    <source>
        <dbReference type="ARBA" id="ARBA00045273"/>
    </source>
</evidence>
<reference evidence="13" key="1">
    <citation type="submission" date="2019-10" db="EMBL/GenBank/DDBJ databases">
        <title>Corvus moneduloides (New Caledonian crow) genome, bCorMon1, primary haplotype.</title>
        <authorList>
            <person name="Rutz C."/>
            <person name="Fungtammasan C."/>
            <person name="Mountcastle J."/>
            <person name="Formenti G."/>
            <person name="Chow W."/>
            <person name="Howe K."/>
            <person name="Steele M.P."/>
            <person name="Fernandes J."/>
            <person name="Gilbert M.T.P."/>
            <person name="Fedrigo O."/>
            <person name="Jarvis E.D."/>
            <person name="Gemmell N."/>
        </authorList>
    </citation>
    <scope>NUCLEOTIDE SEQUENCE [LARGE SCALE GENOMIC DNA]</scope>
</reference>
<dbReference type="EC" id="2.1.1.-" evidence="10"/>